<keyword evidence="2" id="KW-0732">Signal</keyword>
<evidence type="ECO:0008006" key="5">
    <source>
        <dbReference type="Google" id="ProtNLM"/>
    </source>
</evidence>
<dbReference type="Proteomes" id="UP000075320">
    <property type="component" value="Unassembled WGS sequence"/>
</dbReference>
<comment type="similarity">
    <text evidence="1">Belongs to the TolB family.</text>
</comment>
<dbReference type="InterPro" id="IPR011042">
    <property type="entry name" value="6-blade_b-propeller_TolB-like"/>
</dbReference>
<dbReference type="PANTHER" id="PTHR36842">
    <property type="entry name" value="PROTEIN TOLB HOMOLOG"/>
    <property type="match status" value="1"/>
</dbReference>
<dbReference type="Pfam" id="PF07676">
    <property type="entry name" value="PD40"/>
    <property type="match status" value="1"/>
</dbReference>
<dbReference type="SUPFAM" id="SSF82171">
    <property type="entry name" value="DPP6 N-terminal domain-like"/>
    <property type="match status" value="1"/>
</dbReference>
<dbReference type="AlphaFoldDB" id="A0A150WSI8"/>
<evidence type="ECO:0000256" key="2">
    <source>
        <dbReference type="SAM" id="SignalP"/>
    </source>
</evidence>
<dbReference type="Gene3D" id="2.40.160.50">
    <property type="entry name" value="membrane protein fhac: a member of the omp85/tpsb transporter family"/>
    <property type="match status" value="1"/>
</dbReference>
<evidence type="ECO:0000256" key="1">
    <source>
        <dbReference type="ARBA" id="ARBA00009820"/>
    </source>
</evidence>
<dbReference type="RefSeq" id="WP_061834814.1">
    <property type="nucleotide sequence ID" value="NZ_LUKE01000001.1"/>
</dbReference>
<feature type="chain" id="PRO_5007573595" description="TolB protein" evidence="2">
    <location>
        <begin position="22"/>
        <end position="976"/>
    </location>
</feature>
<protein>
    <recommendedName>
        <fullName evidence="5">TolB protein</fullName>
    </recommendedName>
</protein>
<sequence>MKKSLVSAALFTFLISLSSFAQLEVRPQIRWKTLHTPHFEVIYNAEQQALGKIYAEKLEKAYLELRLYFPTMREKTVVVINDKTDITNGYATRIPYPHIMAFPVLPGPEDSLADTGDWAFELLAHEYTHILTFEPASGVMRPLRAIFGNIIAPNMLLPRWWTEGLAVDMETRLGDHGRLRSYYQDATIRAMVDKETFRSHSIAQANEQIPTWPEGMRPYLFGSLMWSQMIADTNVDVVGKLNERQGRRVPYFIETPAREYLGGYDYSSKYQIMLDEVSLRARKQIQALKMAAVTPVIVPKNNFMSVTAPAISPDGKHLAVVVEDDANKRSIKIISKENDQQSFLEAKSADTVEKFDEAFSRELLRDGPPSGGIQRISWFPNSKKFVYDKIDYTNRIERFSDLYVYALEKEEIKRLTTGLRGREPAVSADGNKIVFVKLEGGKTHLAELSIANPEKQSLLFSADWQERISYPIYSDDDTILYSLRRHGNDELYRFTISSKSNERLFSEYKDIRFVKNTTEGLLFTSGKSGVLNLYLADKDLKSARPVSNTLTALFTADMDPVRKEIFATQMTEEGPRVVALLPKDWQKTQNRLPEITPLMADRYQAPDTSKSEAEAKAAVQSATEKDYSPYGYLWPQYWLPFISGSTTENGVILSAQTSGFDPLKKHSYTLLGTWDTGLDKGSVDGFYMNQTTSLPVLLLAANRNSYLGTPDYQITDVSGTLAALPDVFWISKYASLQLGWNYLQRENPTTTVKRTGPYFMYNHSNYSKSGAQISPESGSGFYLGAYNFIEQEGYLNHSRFLAGGELYLSKYLPKNHSLMFRLNGVYTPEVIAPIYGVATESVVYVPDTPLPEYILRGYSRGQIFGRNLAAATAEYRFPIASIYRGSGTDPIFLRRFSGALITDAVAADGRFYNEDERAYEVINMHRTFLSSGVELKTETTIGYVIPVSFVLGYYVAFNQPAGNEGAFALSLQLVGF</sequence>
<proteinExistence type="inferred from homology"/>
<feature type="signal peptide" evidence="2">
    <location>
        <begin position="1"/>
        <end position="21"/>
    </location>
</feature>
<dbReference type="EMBL" id="LUKE01000001">
    <property type="protein sequence ID" value="KYG67239.1"/>
    <property type="molecule type" value="Genomic_DNA"/>
</dbReference>
<reference evidence="3 4" key="1">
    <citation type="submission" date="2016-03" db="EMBL/GenBank/DDBJ databases">
        <authorList>
            <person name="Ploux O."/>
        </authorList>
    </citation>
    <scope>NUCLEOTIDE SEQUENCE [LARGE SCALE GENOMIC DNA]</scope>
    <source>
        <strain evidence="3 4">R0</strain>
    </source>
</reference>
<dbReference type="Gene3D" id="2.120.10.30">
    <property type="entry name" value="TolB, C-terminal domain"/>
    <property type="match status" value="1"/>
</dbReference>
<accession>A0A150WSI8</accession>
<dbReference type="OrthoDB" id="5287081at2"/>
<dbReference type="InterPro" id="IPR011659">
    <property type="entry name" value="WD40"/>
</dbReference>
<gene>
    <name evidence="3" type="ORF">AZI86_09545</name>
</gene>
<organism evidence="3 4">
    <name type="scientific">Bdellovibrio bacteriovorus</name>
    <dbReference type="NCBI Taxonomy" id="959"/>
    <lineage>
        <taxon>Bacteria</taxon>
        <taxon>Pseudomonadati</taxon>
        <taxon>Bdellovibrionota</taxon>
        <taxon>Bdellovibrionia</taxon>
        <taxon>Bdellovibrionales</taxon>
        <taxon>Pseudobdellovibrionaceae</taxon>
        <taxon>Bdellovibrio</taxon>
    </lineage>
</organism>
<name>A0A150WSI8_BDEBC</name>
<keyword evidence="4" id="KW-1185">Reference proteome</keyword>
<evidence type="ECO:0000313" key="3">
    <source>
        <dbReference type="EMBL" id="KYG67239.1"/>
    </source>
</evidence>
<evidence type="ECO:0000313" key="4">
    <source>
        <dbReference type="Proteomes" id="UP000075320"/>
    </source>
</evidence>
<comment type="caution">
    <text evidence="3">The sequence shown here is derived from an EMBL/GenBank/DDBJ whole genome shotgun (WGS) entry which is preliminary data.</text>
</comment>